<proteinExistence type="inferred from homology"/>
<evidence type="ECO:0000256" key="2">
    <source>
        <dbReference type="ARBA" id="ARBA00005236"/>
    </source>
</evidence>
<dbReference type="RefSeq" id="WP_103050689.1">
    <property type="nucleotide sequence ID" value="NZ_POWF01000001.1"/>
</dbReference>
<feature type="domain" description="MacB-like periplasmic core" evidence="9">
    <location>
        <begin position="25"/>
        <end position="246"/>
    </location>
</feature>
<comment type="subcellular location">
    <subcellularLocation>
        <location evidence="1">Cell membrane</location>
        <topology evidence="1">Multi-pass membrane protein</topology>
    </subcellularLocation>
</comment>
<feature type="transmembrane region" description="Helical" evidence="7">
    <location>
        <begin position="21"/>
        <end position="49"/>
    </location>
</feature>
<comment type="caution">
    <text evidence="10">The sequence shown here is derived from an EMBL/GenBank/DDBJ whole genome shotgun (WGS) entry which is preliminary data.</text>
</comment>
<dbReference type="EMBL" id="POWF01000001">
    <property type="protein sequence ID" value="PNQ74836.1"/>
    <property type="molecule type" value="Genomic_DNA"/>
</dbReference>
<keyword evidence="6 7" id="KW-0472">Membrane</keyword>
<dbReference type="InterPro" id="IPR003838">
    <property type="entry name" value="ABC3_permease_C"/>
</dbReference>
<dbReference type="GO" id="GO:0044874">
    <property type="term" value="P:lipoprotein localization to outer membrane"/>
    <property type="evidence" value="ECO:0007669"/>
    <property type="project" value="TreeGrafter"/>
</dbReference>
<evidence type="ECO:0000259" key="9">
    <source>
        <dbReference type="Pfam" id="PF12704"/>
    </source>
</evidence>
<dbReference type="InterPro" id="IPR025857">
    <property type="entry name" value="MacB_PCD"/>
</dbReference>
<evidence type="ECO:0000256" key="3">
    <source>
        <dbReference type="ARBA" id="ARBA00022475"/>
    </source>
</evidence>
<dbReference type="PANTHER" id="PTHR30489">
    <property type="entry name" value="LIPOPROTEIN-RELEASING SYSTEM TRANSMEMBRANE PROTEIN LOLE"/>
    <property type="match status" value="1"/>
</dbReference>
<feature type="domain" description="ABC3 transporter permease C-terminal" evidence="8">
    <location>
        <begin position="278"/>
        <end position="396"/>
    </location>
</feature>
<organism evidence="10 11">
    <name type="scientific">Hanstruepera neustonica</name>
    <dbReference type="NCBI Taxonomy" id="1445657"/>
    <lineage>
        <taxon>Bacteria</taxon>
        <taxon>Pseudomonadati</taxon>
        <taxon>Bacteroidota</taxon>
        <taxon>Flavobacteriia</taxon>
        <taxon>Flavobacteriales</taxon>
        <taxon>Flavobacteriaceae</taxon>
        <taxon>Hanstruepera</taxon>
    </lineage>
</organism>
<dbReference type="OrthoDB" id="1522724at2"/>
<sequence>MNFSLYIAKRYLLSKSSNNAINFITIIAAISVIIGALSLFVVLSGFAGLKDFTLEFTSLIDPDLKAESAVGKSFNITPSELNALKTDDNILDFSKVVEERVLISYEEKSYPDAFVKGVDSNYQLVNAVDSIVPLGSWFSEQSNQIVVGWGISNRLSIGVIDYGKTVDLYIPKPGKGQITDIQTAFNSVKAINVGVFDVNETLNDKYVFMPIEMAQHLTGYNEDQVSAIEFRLKDPGNEAEVRAKILSILGDKIVLKNKSELNDALHKMLNTENLAVYLIFTLILIIALFNVIGSIIMMILDKKKTLHTLNNLGATLSDIKKIFFLQGSMMAVFGGFIGLILGLILVWLQETFGLVMLTPSLPYPMAIKIENVVIVFITISILGVGASKIASSRITKSLVYSQAN</sequence>
<dbReference type="InterPro" id="IPR051447">
    <property type="entry name" value="Lipoprotein-release_system"/>
</dbReference>
<keyword evidence="3" id="KW-1003">Cell membrane</keyword>
<evidence type="ECO:0000256" key="6">
    <source>
        <dbReference type="ARBA" id="ARBA00023136"/>
    </source>
</evidence>
<name>A0A2K1E3H5_9FLAO</name>
<protein>
    <submittedName>
        <fullName evidence="10">ABC transporter permease</fullName>
    </submittedName>
</protein>
<keyword evidence="11" id="KW-1185">Reference proteome</keyword>
<dbReference type="PANTHER" id="PTHR30489:SF0">
    <property type="entry name" value="LIPOPROTEIN-RELEASING SYSTEM TRANSMEMBRANE PROTEIN LOLE"/>
    <property type="match status" value="1"/>
</dbReference>
<comment type="similarity">
    <text evidence="2">Belongs to the ABC-4 integral membrane protein family. LolC/E subfamily.</text>
</comment>
<evidence type="ECO:0000313" key="11">
    <source>
        <dbReference type="Proteomes" id="UP000236641"/>
    </source>
</evidence>
<dbReference type="Pfam" id="PF12704">
    <property type="entry name" value="MacB_PCD"/>
    <property type="match status" value="1"/>
</dbReference>
<feature type="transmembrane region" description="Helical" evidence="7">
    <location>
        <begin position="274"/>
        <end position="301"/>
    </location>
</feature>
<accession>A0A2K1E3H5</accession>
<evidence type="ECO:0000259" key="8">
    <source>
        <dbReference type="Pfam" id="PF02687"/>
    </source>
</evidence>
<feature type="transmembrane region" description="Helical" evidence="7">
    <location>
        <begin position="367"/>
        <end position="386"/>
    </location>
</feature>
<gene>
    <name evidence="10" type="ORF">C1T31_01470</name>
</gene>
<evidence type="ECO:0000256" key="4">
    <source>
        <dbReference type="ARBA" id="ARBA00022692"/>
    </source>
</evidence>
<feature type="transmembrane region" description="Helical" evidence="7">
    <location>
        <begin position="322"/>
        <end position="347"/>
    </location>
</feature>
<keyword evidence="4 7" id="KW-0812">Transmembrane</keyword>
<dbReference type="Proteomes" id="UP000236641">
    <property type="component" value="Unassembled WGS sequence"/>
</dbReference>
<dbReference type="GO" id="GO:0098797">
    <property type="term" value="C:plasma membrane protein complex"/>
    <property type="evidence" value="ECO:0007669"/>
    <property type="project" value="TreeGrafter"/>
</dbReference>
<keyword evidence="5 7" id="KW-1133">Transmembrane helix</keyword>
<dbReference type="Pfam" id="PF02687">
    <property type="entry name" value="FtsX"/>
    <property type="match status" value="1"/>
</dbReference>
<dbReference type="AlphaFoldDB" id="A0A2K1E3H5"/>
<evidence type="ECO:0000313" key="10">
    <source>
        <dbReference type="EMBL" id="PNQ74836.1"/>
    </source>
</evidence>
<evidence type="ECO:0000256" key="7">
    <source>
        <dbReference type="SAM" id="Phobius"/>
    </source>
</evidence>
<evidence type="ECO:0000256" key="1">
    <source>
        <dbReference type="ARBA" id="ARBA00004651"/>
    </source>
</evidence>
<reference evidence="10 11" key="1">
    <citation type="submission" date="2018-01" db="EMBL/GenBank/DDBJ databases">
        <title>The draft genome of Hanstruepera neustonica JCM19743.</title>
        <authorList>
            <person name="He R.-H."/>
            <person name="Du Z.-J."/>
        </authorList>
    </citation>
    <scope>NUCLEOTIDE SEQUENCE [LARGE SCALE GENOMIC DNA]</scope>
    <source>
        <strain evidence="10 11">JCM19743</strain>
    </source>
</reference>
<evidence type="ECO:0000256" key="5">
    <source>
        <dbReference type="ARBA" id="ARBA00022989"/>
    </source>
</evidence>